<evidence type="ECO:0000256" key="1">
    <source>
        <dbReference type="ARBA" id="ARBA00008686"/>
    </source>
</evidence>
<proteinExistence type="inferred from homology"/>
<sequence>MFQLFRSKEMLEQLKDKLQIVQNDLTSSIRGLTQPISHEAKEEIRTKLGFHRNVHKFKVDLNAGAELLHRYQTQWQQMHEMSESNAKSAEEVSKVIAVVDSNAKKQESLINDLLTQLSSLPQMVESIESLEKDLMKCKNNFLKAEQLLTTLEDNKEVEDLEKLKIDQHFKIEVYKDSKTSQLEALRVKLAVEHTDKVHDFERQQQNILKERQEAFQKVFEEELNHYKTHGKIETKVQNNSKQRIPSIEEIEIETQKSDEEALEEFLQS</sequence>
<dbReference type="EMBL" id="OC920378">
    <property type="protein sequence ID" value="CAD7652448.1"/>
    <property type="molecule type" value="Genomic_DNA"/>
</dbReference>
<dbReference type="GO" id="GO:0005737">
    <property type="term" value="C:cytoplasm"/>
    <property type="evidence" value="ECO:0007669"/>
    <property type="project" value="InterPro"/>
</dbReference>
<dbReference type="PANTHER" id="PTHR16294:SF6">
    <property type="entry name" value="DYNAMIN N-TERMINAL DOMAIN-CONTAINING PROTEIN"/>
    <property type="match status" value="1"/>
</dbReference>
<reference evidence="3" key="1">
    <citation type="submission" date="2020-11" db="EMBL/GenBank/DDBJ databases">
        <authorList>
            <person name="Tran Van P."/>
        </authorList>
    </citation>
    <scope>NUCLEOTIDE SEQUENCE</scope>
</reference>
<dbReference type="InterPro" id="IPR007531">
    <property type="entry name" value="Dysbindin"/>
</dbReference>
<gene>
    <name evidence="3" type="ORF">ONB1V03_LOCUS9109</name>
</gene>
<evidence type="ECO:0000256" key="2">
    <source>
        <dbReference type="SAM" id="Coils"/>
    </source>
</evidence>
<dbReference type="OrthoDB" id="2445127at2759"/>
<dbReference type="EMBL" id="CAJPVJ010005553">
    <property type="protein sequence ID" value="CAG2169635.1"/>
    <property type="molecule type" value="Genomic_DNA"/>
</dbReference>
<organism evidence="3">
    <name type="scientific">Oppiella nova</name>
    <dbReference type="NCBI Taxonomy" id="334625"/>
    <lineage>
        <taxon>Eukaryota</taxon>
        <taxon>Metazoa</taxon>
        <taxon>Ecdysozoa</taxon>
        <taxon>Arthropoda</taxon>
        <taxon>Chelicerata</taxon>
        <taxon>Arachnida</taxon>
        <taxon>Acari</taxon>
        <taxon>Acariformes</taxon>
        <taxon>Sarcoptiformes</taxon>
        <taxon>Oribatida</taxon>
        <taxon>Brachypylina</taxon>
        <taxon>Oppioidea</taxon>
        <taxon>Oppiidae</taxon>
        <taxon>Oppiella</taxon>
    </lineage>
</organism>
<dbReference type="Proteomes" id="UP000728032">
    <property type="component" value="Unassembled WGS sequence"/>
</dbReference>
<dbReference type="PANTHER" id="PTHR16294">
    <property type="entry name" value="DYSTROBREVIN BINDING PROTEIN 1 DYSBINDIN"/>
    <property type="match status" value="1"/>
</dbReference>
<name>A0A7R9QNJ5_9ACAR</name>
<evidence type="ECO:0000313" key="3">
    <source>
        <dbReference type="EMBL" id="CAD7652448.1"/>
    </source>
</evidence>
<accession>A0A7R9QNJ5</accession>
<protein>
    <submittedName>
        <fullName evidence="3">Uncharacterized protein</fullName>
    </submittedName>
</protein>
<evidence type="ECO:0000313" key="4">
    <source>
        <dbReference type="Proteomes" id="UP000728032"/>
    </source>
</evidence>
<feature type="coiled-coil region" evidence="2">
    <location>
        <begin position="127"/>
        <end position="154"/>
    </location>
</feature>
<keyword evidence="4" id="KW-1185">Reference proteome</keyword>
<comment type="similarity">
    <text evidence="1">Belongs to the dysbindin family.</text>
</comment>
<dbReference type="AlphaFoldDB" id="A0A7R9QNJ5"/>
<keyword evidence="2" id="KW-0175">Coiled coil</keyword>